<dbReference type="Proteomes" id="UP000233551">
    <property type="component" value="Unassembled WGS sequence"/>
</dbReference>
<sequence>MAVKIMEPAGDVGGIPPKVAQVLESFKKSYQRSCPKLPPKREVDHGIELVPDVRSPAKAPYHMAPPKLEELRKQLKELLEAGFIRPSKALYGAPVLFQKKHDGSLRMRIDYRALNKLTIKDKYPIPLIADIFN</sequence>
<dbReference type="STRING" id="22663.A0A2I0JM07"/>
<evidence type="ECO:0008006" key="3">
    <source>
        <dbReference type="Google" id="ProtNLM"/>
    </source>
</evidence>
<keyword evidence="2" id="KW-1185">Reference proteome</keyword>
<dbReference type="Gene3D" id="3.10.10.10">
    <property type="entry name" value="HIV Type 1 Reverse Transcriptase, subunit A, domain 1"/>
    <property type="match status" value="1"/>
</dbReference>
<gene>
    <name evidence="1" type="ORF">CRG98_023082</name>
</gene>
<reference evidence="1 2" key="1">
    <citation type="submission" date="2017-11" db="EMBL/GenBank/DDBJ databases">
        <title>De-novo sequencing of pomegranate (Punica granatum L.) genome.</title>
        <authorList>
            <person name="Akparov Z."/>
            <person name="Amiraslanov A."/>
            <person name="Hajiyeva S."/>
            <person name="Abbasov M."/>
            <person name="Kaur K."/>
            <person name="Hamwieh A."/>
            <person name="Solovyev V."/>
            <person name="Salamov A."/>
            <person name="Braich B."/>
            <person name="Kosarev P."/>
            <person name="Mahmoud A."/>
            <person name="Hajiyev E."/>
            <person name="Babayeva S."/>
            <person name="Izzatullayeva V."/>
            <person name="Mammadov A."/>
            <person name="Mammadov A."/>
            <person name="Sharifova S."/>
            <person name="Ojaghi J."/>
            <person name="Eynullazada K."/>
            <person name="Bayramov B."/>
            <person name="Abdulazimova A."/>
            <person name="Shahmuradov I."/>
        </authorList>
    </citation>
    <scope>NUCLEOTIDE SEQUENCE [LARGE SCALE GENOMIC DNA]</scope>
    <source>
        <strain evidence="2">cv. AG2017</strain>
        <tissue evidence="1">Leaf</tissue>
    </source>
</reference>
<dbReference type="InterPro" id="IPR032567">
    <property type="entry name" value="RTL1-rel"/>
</dbReference>
<dbReference type="SUPFAM" id="SSF56672">
    <property type="entry name" value="DNA/RNA polymerases"/>
    <property type="match status" value="1"/>
</dbReference>
<protein>
    <recommendedName>
        <fullName evidence="3">Reverse transcriptase domain-containing protein</fullName>
    </recommendedName>
</protein>
<evidence type="ECO:0000313" key="2">
    <source>
        <dbReference type="Proteomes" id="UP000233551"/>
    </source>
</evidence>
<dbReference type="PANTHER" id="PTHR15503">
    <property type="entry name" value="LDOC1 RELATED"/>
    <property type="match status" value="1"/>
</dbReference>
<comment type="caution">
    <text evidence="1">The sequence shown here is derived from an EMBL/GenBank/DDBJ whole genome shotgun (WGS) entry which is preliminary data.</text>
</comment>
<dbReference type="InterPro" id="IPR043502">
    <property type="entry name" value="DNA/RNA_pol_sf"/>
</dbReference>
<name>A0A2I0JM07_PUNGR</name>
<dbReference type="AlphaFoldDB" id="A0A2I0JM07"/>
<dbReference type="PANTHER" id="PTHR15503:SF45">
    <property type="entry name" value="RNA-DIRECTED DNA POLYMERASE HOMOLOG"/>
    <property type="match status" value="1"/>
</dbReference>
<dbReference type="EMBL" id="PGOL01001595">
    <property type="protein sequence ID" value="PKI56556.1"/>
    <property type="molecule type" value="Genomic_DNA"/>
</dbReference>
<proteinExistence type="predicted"/>
<accession>A0A2I0JM07</accession>
<organism evidence="1 2">
    <name type="scientific">Punica granatum</name>
    <name type="common">Pomegranate</name>
    <dbReference type="NCBI Taxonomy" id="22663"/>
    <lineage>
        <taxon>Eukaryota</taxon>
        <taxon>Viridiplantae</taxon>
        <taxon>Streptophyta</taxon>
        <taxon>Embryophyta</taxon>
        <taxon>Tracheophyta</taxon>
        <taxon>Spermatophyta</taxon>
        <taxon>Magnoliopsida</taxon>
        <taxon>eudicotyledons</taxon>
        <taxon>Gunneridae</taxon>
        <taxon>Pentapetalae</taxon>
        <taxon>rosids</taxon>
        <taxon>malvids</taxon>
        <taxon>Myrtales</taxon>
        <taxon>Lythraceae</taxon>
        <taxon>Punica</taxon>
    </lineage>
</organism>
<evidence type="ECO:0000313" key="1">
    <source>
        <dbReference type="EMBL" id="PKI56556.1"/>
    </source>
</evidence>